<evidence type="ECO:0000313" key="2">
    <source>
        <dbReference type="Proteomes" id="UP000838412"/>
    </source>
</evidence>
<sequence>MSWEPDPEAVGTDAFSLHWSQWEELYALPPFNLVGRVMWKVHQGKDKVLVGAPNTQTRPDQYCLRPFILWTPYVRLKCANE</sequence>
<keyword evidence="2" id="KW-1185">Reference proteome</keyword>
<dbReference type="EMBL" id="OV696686">
    <property type="protein sequence ID" value="CAH1226300.1"/>
    <property type="molecule type" value="Genomic_DNA"/>
</dbReference>
<evidence type="ECO:0000313" key="1">
    <source>
        <dbReference type="EMBL" id="CAH1226300.1"/>
    </source>
</evidence>
<dbReference type="AlphaFoldDB" id="A0A8J9VX27"/>
<name>A0A8J9VX27_BRALA</name>
<protein>
    <submittedName>
        <fullName evidence="1">Hypp91 protein</fullName>
    </submittedName>
</protein>
<reference evidence="1" key="1">
    <citation type="submission" date="2022-01" db="EMBL/GenBank/DDBJ databases">
        <authorList>
            <person name="Braso-Vives M."/>
        </authorList>
    </citation>
    <scope>NUCLEOTIDE SEQUENCE</scope>
</reference>
<dbReference type="OrthoDB" id="2897838at2759"/>
<dbReference type="Proteomes" id="UP000838412">
    <property type="component" value="Chromosome 1"/>
</dbReference>
<gene>
    <name evidence="1" type="primary">Hypp91</name>
    <name evidence="1" type="ORF">BLAG_LOCUS257</name>
</gene>
<organism evidence="1 2">
    <name type="scientific">Branchiostoma lanceolatum</name>
    <name type="common">Common lancelet</name>
    <name type="synonym">Amphioxus lanceolatum</name>
    <dbReference type="NCBI Taxonomy" id="7740"/>
    <lineage>
        <taxon>Eukaryota</taxon>
        <taxon>Metazoa</taxon>
        <taxon>Chordata</taxon>
        <taxon>Cephalochordata</taxon>
        <taxon>Leptocardii</taxon>
        <taxon>Amphioxiformes</taxon>
        <taxon>Branchiostomatidae</taxon>
        <taxon>Branchiostoma</taxon>
    </lineage>
</organism>
<accession>A0A8J9VX27</accession>
<proteinExistence type="predicted"/>